<feature type="compositionally biased region" description="Acidic residues" evidence="1">
    <location>
        <begin position="338"/>
        <end position="357"/>
    </location>
</feature>
<feature type="compositionally biased region" description="Acidic residues" evidence="1">
    <location>
        <begin position="459"/>
        <end position="471"/>
    </location>
</feature>
<accession>A0AAV2LZS6</accession>
<dbReference type="AlphaFoldDB" id="A0AAV2LZS6"/>
<keyword evidence="2" id="KW-0472">Membrane</keyword>
<organism evidence="3 4">
    <name type="scientific">Knipowitschia caucasica</name>
    <name type="common">Caucasian dwarf goby</name>
    <name type="synonym">Pomatoschistus caucasicus</name>
    <dbReference type="NCBI Taxonomy" id="637954"/>
    <lineage>
        <taxon>Eukaryota</taxon>
        <taxon>Metazoa</taxon>
        <taxon>Chordata</taxon>
        <taxon>Craniata</taxon>
        <taxon>Vertebrata</taxon>
        <taxon>Euteleostomi</taxon>
        <taxon>Actinopterygii</taxon>
        <taxon>Neopterygii</taxon>
        <taxon>Teleostei</taxon>
        <taxon>Neoteleostei</taxon>
        <taxon>Acanthomorphata</taxon>
        <taxon>Gobiaria</taxon>
        <taxon>Gobiiformes</taxon>
        <taxon>Gobioidei</taxon>
        <taxon>Gobiidae</taxon>
        <taxon>Gobiinae</taxon>
        <taxon>Knipowitschia</taxon>
    </lineage>
</organism>
<evidence type="ECO:0000256" key="2">
    <source>
        <dbReference type="SAM" id="Phobius"/>
    </source>
</evidence>
<evidence type="ECO:0000313" key="3">
    <source>
        <dbReference type="EMBL" id="CAL1606578.1"/>
    </source>
</evidence>
<gene>
    <name evidence="3" type="ORF">KC01_LOCUS33731</name>
</gene>
<feature type="transmembrane region" description="Helical" evidence="2">
    <location>
        <begin position="34"/>
        <end position="55"/>
    </location>
</feature>
<proteinExistence type="predicted"/>
<evidence type="ECO:0000256" key="1">
    <source>
        <dbReference type="SAM" id="MobiDB-lite"/>
    </source>
</evidence>
<protein>
    <submittedName>
        <fullName evidence="3">Uncharacterized protein</fullName>
    </submittedName>
</protein>
<reference evidence="3 4" key="1">
    <citation type="submission" date="2024-04" db="EMBL/GenBank/DDBJ databases">
        <authorList>
            <person name="Waldvogel A.-M."/>
            <person name="Schoenle A."/>
        </authorList>
    </citation>
    <scope>NUCLEOTIDE SEQUENCE [LARGE SCALE GENOMIC DNA]</scope>
</reference>
<keyword evidence="4" id="KW-1185">Reference proteome</keyword>
<dbReference type="EMBL" id="OZ035827">
    <property type="protein sequence ID" value="CAL1606578.1"/>
    <property type="molecule type" value="Genomic_DNA"/>
</dbReference>
<keyword evidence="2" id="KW-0812">Transmembrane</keyword>
<name>A0AAV2LZS6_KNICA</name>
<dbReference type="Proteomes" id="UP001497482">
    <property type="component" value="Chromosome 5"/>
</dbReference>
<evidence type="ECO:0000313" key="4">
    <source>
        <dbReference type="Proteomes" id="UP001497482"/>
    </source>
</evidence>
<feature type="region of interest" description="Disordered" evidence="1">
    <location>
        <begin position="289"/>
        <end position="493"/>
    </location>
</feature>
<feature type="compositionally biased region" description="Acidic residues" evidence="1">
    <location>
        <begin position="439"/>
        <end position="452"/>
    </location>
</feature>
<feature type="compositionally biased region" description="Acidic residues" evidence="1">
    <location>
        <begin position="305"/>
        <end position="329"/>
    </location>
</feature>
<keyword evidence="2" id="KW-1133">Transmembrane helix</keyword>
<sequence length="493" mass="54073">MTAKHRKGKNNHTHEDNFFKNDVMESEVRTGGNSYTLALVIVVVVVLGGAIGSWFCFQQHQTLTYLTDNLMGIQMKIAKLQSSHEEFRQSNGKHNSDGLVSRLNALEESYSLAQKQVGMALATTEQLKTSDLPAQVLSLHTEMKTRLAEMQQATVSVDELGHIQSLLQGNSEAFEGVKLKLEALMTLGDGLSLKVEALESNLGAAESKLTEQVATLSASLIGQAAEVLSLKKKLGEVSVRAEMETEASPAILEEQLQLVLEESAAEVLEKEEAPGEEIVVETIEELPLIDGEELPLSDEASSAELAEEEVKEDFVEEELPVEEEAEEVLQEPAPAAEEVTETEPAEDQEDIQTEELNIEASTEAEAPAEEVAETTDEGTAEEEAQEVGETQEDVPEEEEKSLEQLTEDQAEEEAAAQAEEEVETEEQPEETAEQIATEIAEETVELPEEDNEAGVQEDSPAEDTNTVEEAEIPEKRRLKKHRGQIVHPTGMDF</sequence>
<feature type="compositionally biased region" description="Acidic residues" evidence="1">
    <location>
        <begin position="366"/>
        <end position="432"/>
    </location>
</feature>